<evidence type="ECO:0000256" key="3">
    <source>
        <dbReference type="ARBA" id="ARBA00022692"/>
    </source>
</evidence>
<feature type="transmembrane region" description="Helical" evidence="7">
    <location>
        <begin position="60"/>
        <end position="79"/>
    </location>
</feature>
<dbReference type="Pfam" id="PF01569">
    <property type="entry name" value="PAP2"/>
    <property type="match status" value="1"/>
</dbReference>
<name>A0A0G1XP39_9BACT</name>
<gene>
    <name evidence="9" type="ORF">UY77_C0017G0006</name>
</gene>
<dbReference type="PANTHER" id="PTHR14969">
    <property type="entry name" value="SPHINGOSINE-1-PHOSPHATE PHOSPHOHYDROLASE"/>
    <property type="match status" value="1"/>
</dbReference>
<dbReference type="InterPro" id="IPR036938">
    <property type="entry name" value="PAP2/HPO_sf"/>
</dbReference>
<reference evidence="9 10" key="1">
    <citation type="journal article" date="2015" name="Nature">
        <title>rRNA introns, odd ribosomes, and small enigmatic genomes across a large radiation of phyla.</title>
        <authorList>
            <person name="Brown C.T."/>
            <person name="Hug L.A."/>
            <person name="Thomas B.C."/>
            <person name="Sharon I."/>
            <person name="Castelle C.J."/>
            <person name="Singh A."/>
            <person name="Wilkins M.J."/>
            <person name="Williams K.H."/>
            <person name="Banfield J.F."/>
        </authorList>
    </citation>
    <scope>NUCLEOTIDE SEQUENCE [LARGE SCALE GENOMIC DNA]</scope>
</reference>
<keyword evidence="2" id="KW-1003">Cell membrane</keyword>
<evidence type="ECO:0000256" key="5">
    <source>
        <dbReference type="ARBA" id="ARBA00022989"/>
    </source>
</evidence>
<dbReference type="GO" id="GO:0005886">
    <property type="term" value="C:plasma membrane"/>
    <property type="evidence" value="ECO:0007669"/>
    <property type="project" value="UniProtKB-SubCell"/>
</dbReference>
<dbReference type="CDD" id="cd01610">
    <property type="entry name" value="PAP2_like"/>
    <property type="match status" value="1"/>
</dbReference>
<evidence type="ECO:0000313" key="10">
    <source>
        <dbReference type="Proteomes" id="UP000034711"/>
    </source>
</evidence>
<dbReference type="Proteomes" id="UP000034711">
    <property type="component" value="Unassembled WGS sequence"/>
</dbReference>
<dbReference type="InterPro" id="IPR000326">
    <property type="entry name" value="PAP2/HPO"/>
</dbReference>
<evidence type="ECO:0000256" key="2">
    <source>
        <dbReference type="ARBA" id="ARBA00022475"/>
    </source>
</evidence>
<accession>A0A0G1XP39</accession>
<evidence type="ECO:0000259" key="8">
    <source>
        <dbReference type="SMART" id="SM00014"/>
    </source>
</evidence>
<dbReference type="SMART" id="SM00014">
    <property type="entry name" value="acidPPc"/>
    <property type="match status" value="1"/>
</dbReference>
<evidence type="ECO:0000256" key="7">
    <source>
        <dbReference type="SAM" id="Phobius"/>
    </source>
</evidence>
<sequence>MNVDETIFRAFSQWRGRSRILDRLAVFGARQLVLVMAVGALLVFWFAAPVSIRLALLGDVLLSLFIAWPLAVLFEFIFARRRPYLAQNKKPLEDFWTPTPSFPSTHATIAFAIATPVFLFYPILGLLFYFFALLVSLSRVYVGVHYVSDVMAGAILGTGVSWLIASL</sequence>
<feature type="transmembrane region" description="Helical" evidence="7">
    <location>
        <begin position="144"/>
        <end position="165"/>
    </location>
</feature>
<keyword evidence="4" id="KW-0378">Hydrolase</keyword>
<evidence type="ECO:0000256" key="4">
    <source>
        <dbReference type="ARBA" id="ARBA00022801"/>
    </source>
</evidence>
<dbReference type="PANTHER" id="PTHR14969:SF62">
    <property type="entry name" value="DECAPRENYLPHOSPHORYL-5-PHOSPHORIBOSE PHOSPHATASE RV3807C-RELATED"/>
    <property type="match status" value="1"/>
</dbReference>
<proteinExistence type="predicted"/>
<dbReference type="EMBL" id="LCRI01000017">
    <property type="protein sequence ID" value="KKW32620.1"/>
    <property type="molecule type" value="Genomic_DNA"/>
</dbReference>
<evidence type="ECO:0000256" key="1">
    <source>
        <dbReference type="ARBA" id="ARBA00004651"/>
    </source>
</evidence>
<dbReference type="GO" id="GO:0016787">
    <property type="term" value="F:hydrolase activity"/>
    <property type="evidence" value="ECO:0007669"/>
    <property type="project" value="UniProtKB-KW"/>
</dbReference>
<evidence type="ECO:0000313" key="9">
    <source>
        <dbReference type="EMBL" id="KKW32620.1"/>
    </source>
</evidence>
<organism evidence="9 10">
    <name type="scientific">Candidatus Uhrbacteria bacterium GW2011_GWA2_53_10</name>
    <dbReference type="NCBI Taxonomy" id="1618980"/>
    <lineage>
        <taxon>Bacteria</taxon>
        <taxon>Candidatus Uhriibacteriota</taxon>
    </lineage>
</organism>
<feature type="transmembrane region" description="Helical" evidence="7">
    <location>
        <begin position="24"/>
        <end position="48"/>
    </location>
</feature>
<dbReference type="Gene3D" id="1.20.144.10">
    <property type="entry name" value="Phosphatidic acid phosphatase type 2/haloperoxidase"/>
    <property type="match status" value="1"/>
</dbReference>
<dbReference type="AlphaFoldDB" id="A0A0G1XP39"/>
<keyword evidence="3 7" id="KW-0812">Transmembrane</keyword>
<feature type="domain" description="Phosphatidic acid phosphatase type 2/haloperoxidase" evidence="8">
    <location>
        <begin position="57"/>
        <end position="165"/>
    </location>
</feature>
<keyword evidence="5 7" id="KW-1133">Transmembrane helix</keyword>
<dbReference type="SUPFAM" id="SSF48317">
    <property type="entry name" value="Acid phosphatase/Vanadium-dependent haloperoxidase"/>
    <property type="match status" value="1"/>
</dbReference>
<evidence type="ECO:0000256" key="6">
    <source>
        <dbReference type="ARBA" id="ARBA00023136"/>
    </source>
</evidence>
<feature type="transmembrane region" description="Helical" evidence="7">
    <location>
        <begin position="109"/>
        <end position="132"/>
    </location>
</feature>
<comment type="caution">
    <text evidence="9">The sequence shown here is derived from an EMBL/GenBank/DDBJ whole genome shotgun (WGS) entry which is preliminary data.</text>
</comment>
<comment type="subcellular location">
    <subcellularLocation>
        <location evidence="1">Cell membrane</location>
        <topology evidence="1">Multi-pass membrane protein</topology>
    </subcellularLocation>
</comment>
<protein>
    <submittedName>
        <fullName evidence="9">Bacitracin transport permease protein BCRC</fullName>
    </submittedName>
</protein>
<keyword evidence="6 7" id="KW-0472">Membrane</keyword>